<name>A0A0F9E5D6_9ZZZZ</name>
<gene>
    <name evidence="1" type="ORF">LCGC14_2117030</name>
</gene>
<reference evidence="1" key="1">
    <citation type="journal article" date="2015" name="Nature">
        <title>Complex archaea that bridge the gap between prokaryotes and eukaryotes.</title>
        <authorList>
            <person name="Spang A."/>
            <person name="Saw J.H."/>
            <person name="Jorgensen S.L."/>
            <person name="Zaremba-Niedzwiedzka K."/>
            <person name="Martijn J."/>
            <person name="Lind A.E."/>
            <person name="van Eijk R."/>
            <person name="Schleper C."/>
            <person name="Guy L."/>
            <person name="Ettema T.J."/>
        </authorList>
    </citation>
    <scope>NUCLEOTIDE SEQUENCE</scope>
</reference>
<evidence type="ECO:0000313" key="1">
    <source>
        <dbReference type="EMBL" id="KKL69234.1"/>
    </source>
</evidence>
<comment type="caution">
    <text evidence="1">The sequence shown here is derived from an EMBL/GenBank/DDBJ whole genome shotgun (WGS) entry which is preliminary data.</text>
</comment>
<proteinExistence type="predicted"/>
<protein>
    <submittedName>
        <fullName evidence="1">Uncharacterized protein</fullName>
    </submittedName>
</protein>
<organism evidence="1">
    <name type="scientific">marine sediment metagenome</name>
    <dbReference type="NCBI Taxonomy" id="412755"/>
    <lineage>
        <taxon>unclassified sequences</taxon>
        <taxon>metagenomes</taxon>
        <taxon>ecological metagenomes</taxon>
    </lineage>
</organism>
<dbReference type="EMBL" id="LAZR01026279">
    <property type="protein sequence ID" value="KKL69234.1"/>
    <property type="molecule type" value="Genomic_DNA"/>
</dbReference>
<dbReference type="AlphaFoldDB" id="A0A0F9E5D6"/>
<feature type="non-terminal residue" evidence="1">
    <location>
        <position position="184"/>
    </location>
</feature>
<accession>A0A0F9E5D6</accession>
<sequence length="184" mass="20232">MAKIDPLQSSFNAGELSPRLHARVDFVKYPAGLEECLNLIPLPEGGVTRRPGTRFVAEIVDSTKKGRLIGFEATAEQHHVLEFGDNKIRFYFRQGQQVVLNTDAAITNGLFTSDITDWDDQSTGGAGNQISHDATNDRLTLETSGTAADDIGWAEQDVTTTDLNQEHVIKFEVIGDPGDKIEFQ</sequence>